<protein>
    <submittedName>
        <fullName evidence="2">Uncharacterized ACR, YkgG family COG1556</fullName>
    </submittedName>
</protein>
<evidence type="ECO:0000259" key="1">
    <source>
        <dbReference type="Pfam" id="PF02589"/>
    </source>
</evidence>
<dbReference type="PIRSF" id="PIRSF020269">
    <property type="entry name" value="DUF1121"/>
    <property type="match status" value="1"/>
</dbReference>
<dbReference type="PANTHER" id="PTHR36179:SF2">
    <property type="entry name" value="LUD DOMAIN-CONTAINING PROTEIN"/>
    <property type="match status" value="1"/>
</dbReference>
<dbReference type="InterPro" id="IPR009501">
    <property type="entry name" value="UCP020269"/>
</dbReference>
<organism evidence="2 3">
    <name type="scientific">Garciella nitratireducens DSM 15102</name>
    <dbReference type="NCBI Taxonomy" id="1121911"/>
    <lineage>
        <taxon>Bacteria</taxon>
        <taxon>Bacillati</taxon>
        <taxon>Bacillota</taxon>
        <taxon>Clostridia</taxon>
        <taxon>Eubacteriales</taxon>
        <taxon>Eubacteriaceae</taxon>
        <taxon>Garciella</taxon>
    </lineage>
</organism>
<dbReference type="AlphaFoldDB" id="A0A1T4M9B2"/>
<evidence type="ECO:0000313" key="3">
    <source>
        <dbReference type="Proteomes" id="UP000196365"/>
    </source>
</evidence>
<dbReference type="RefSeq" id="WP_087678677.1">
    <property type="nucleotide sequence ID" value="NZ_FUWV01000006.1"/>
</dbReference>
<dbReference type="Proteomes" id="UP000196365">
    <property type="component" value="Unassembled WGS sequence"/>
</dbReference>
<dbReference type="InterPro" id="IPR003741">
    <property type="entry name" value="LUD_dom"/>
</dbReference>
<dbReference type="Gene3D" id="3.40.50.10420">
    <property type="entry name" value="NagB/RpiA/CoA transferase-like"/>
    <property type="match status" value="1"/>
</dbReference>
<evidence type="ECO:0000313" key="2">
    <source>
        <dbReference type="EMBL" id="SJZ63378.1"/>
    </source>
</evidence>
<dbReference type="PANTHER" id="PTHR36179">
    <property type="entry name" value="LUD_DOM DOMAIN-CONTAINING PROTEIN"/>
    <property type="match status" value="1"/>
</dbReference>
<dbReference type="OrthoDB" id="9809147at2"/>
<dbReference type="SUPFAM" id="SSF100950">
    <property type="entry name" value="NagB/RpiA/CoA transferase-like"/>
    <property type="match status" value="1"/>
</dbReference>
<feature type="domain" description="LUD" evidence="1">
    <location>
        <begin position="15"/>
        <end position="207"/>
    </location>
</feature>
<dbReference type="InterPro" id="IPR024185">
    <property type="entry name" value="FTHF_cligase-like_sf"/>
</dbReference>
<proteinExistence type="predicted"/>
<keyword evidence="3" id="KW-1185">Reference proteome</keyword>
<gene>
    <name evidence="2" type="ORF">SAMN02745973_01244</name>
</gene>
<reference evidence="2 3" key="1">
    <citation type="submission" date="2017-02" db="EMBL/GenBank/DDBJ databases">
        <authorList>
            <person name="Peterson S.W."/>
        </authorList>
    </citation>
    <scope>NUCLEOTIDE SEQUENCE [LARGE SCALE GENOMIC DNA]</scope>
    <source>
        <strain evidence="2 3">DSM 15102</strain>
    </source>
</reference>
<sequence>MDQNLAFINQKRVRNTIENLQKNNMKGYFVQDEKEALEKIKQLLKKGEVVAVGGSMTLFEIGAIELLRNGEYEFLDRYAQGLNTEERHEIFRKSFFADAYLVSSNAITEQGELYNVDGTGNRVAAMLYGPKKVIVVVGMNKLVVDLEEAIKRVKSISSPANNVRLENMNPCIKTGYCSECSSPNRICNEYTLIKRQGIPDRIHVIIVNKELGY</sequence>
<name>A0A1T4M9B2_9FIRM</name>
<dbReference type="InterPro" id="IPR037171">
    <property type="entry name" value="NagB/RpiA_transferase-like"/>
</dbReference>
<accession>A0A1T4M9B2</accession>
<dbReference type="Pfam" id="PF02589">
    <property type="entry name" value="LUD_dom"/>
    <property type="match status" value="1"/>
</dbReference>
<dbReference type="EMBL" id="FUWV01000006">
    <property type="protein sequence ID" value="SJZ63378.1"/>
    <property type="molecule type" value="Genomic_DNA"/>
</dbReference>